<keyword evidence="2" id="KW-0378">Hydrolase</keyword>
<dbReference type="AlphaFoldDB" id="A0A166C6P8"/>
<accession>A0A166C6P8</accession>
<dbReference type="OrthoDB" id="9014at2157"/>
<reference evidence="2 3" key="1">
    <citation type="submission" date="2016-04" db="EMBL/GenBank/DDBJ databases">
        <title>Genome sequence of Methanobrevibacter curvatus DSM 11111.</title>
        <authorList>
            <person name="Poehlein A."/>
            <person name="Seedorf H."/>
            <person name="Daniel R."/>
        </authorList>
    </citation>
    <scope>NUCLEOTIDE SEQUENCE [LARGE SCALE GENOMIC DNA]</scope>
    <source>
        <strain evidence="2 3">DSM 11111</strain>
    </source>
</reference>
<protein>
    <submittedName>
        <fullName evidence="2">Kynurenine formamidase</fullName>
        <ecNumber evidence="2">3.5.1.9</ecNumber>
    </submittedName>
</protein>
<dbReference type="PANTHER" id="PTHR31118:SF12">
    <property type="entry name" value="CYCLASE-LIKE PROTEIN 2"/>
    <property type="match status" value="1"/>
</dbReference>
<feature type="region of interest" description="Disordered" evidence="1">
    <location>
        <begin position="88"/>
        <end position="114"/>
    </location>
</feature>
<name>A0A166C6P8_9EURY</name>
<feature type="compositionally biased region" description="Low complexity" evidence="1">
    <location>
        <begin position="95"/>
        <end position="113"/>
    </location>
</feature>
<comment type="caution">
    <text evidence="2">The sequence shown here is derived from an EMBL/GenBank/DDBJ whole genome shotgun (WGS) entry which is preliminary data.</text>
</comment>
<dbReference type="GO" id="GO:0019441">
    <property type="term" value="P:L-tryptophan catabolic process to kynurenine"/>
    <property type="evidence" value="ECO:0007669"/>
    <property type="project" value="InterPro"/>
</dbReference>
<dbReference type="Pfam" id="PF04199">
    <property type="entry name" value="Cyclase"/>
    <property type="match status" value="1"/>
</dbReference>
<evidence type="ECO:0000256" key="1">
    <source>
        <dbReference type="SAM" id="MobiDB-lite"/>
    </source>
</evidence>
<dbReference type="PATRIC" id="fig|49547.3.peg.1396"/>
<organism evidence="2 3">
    <name type="scientific">Methanobrevibacter curvatus</name>
    <dbReference type="NCBI Taxonomy" id="49547"/>
    <lineage>
        <taxon>Archaea</taxon>
        <taxon>Methanobacteriati</taxon>
        <taxon>Methanobacteriota</taxon>
        <taxon>Methanomada group</taxon>
        <taxon>Methanobacteria</taxon>
        <taxon>Methanobacteriales</taxon>
        <taxon>Methanobacteriaceae</taxon>
        <taxon>Methanobrevibacter</taxon>
    </lineage>
</organism>
<sequence length="234" mass="27308">MEYIDLTRTLKNKIPVYPNDPKTKLEKIKDDSTDYNLFYLKTGLHSGTHIDSPYHYIENGEKINEIKLERLISKGNVLNLKNKNNLTENKKINENNKNNKNNKNNENNENNKITKNKEINKNNINIENIKEKIVILNTKDSKWGTKEYFTDNYYLSKQFAKILVKKGIYGLCVDTGSVDKFGESKIHKILLKNNIWIVENITNTNQLIKNTYLTYVIPAKMESEASFARIFVKK</sequence>
<dbReference type="SUPFAM" id="SSF102198">
    <property type="entry name" value="Putative cyclase"/>
    <property type="match status" value="1"/>
</dbReference>
<dbReference type="EC" id="3.5.1.9" evidence="2"/>
<dbReference type="InterPro" id="IPR007325">
    <property type="entry name" value="KFase/CYL"/>
</dbReference>
<keyword evidence="3" id="KW-1185">Reference proteome</keyword>
<dbReference type="STRING" id="49547.MBCUR_13040"/>
<gene>
    <name evidence="2" type="primary">kynB</name>
    <name evidence="2" type="ORF">MBCUR_13040</name>
</gene>
<evidence type="ECO:0000313" key="3">
    <source>
        <dbReference type="Proteomes" id="UP000077245"/>
    </source>
</evidence>
<evidence type="ECO:0000313" key="2">
    <source>
        <dbReference type="EMBL" id="KZX11717.1"/>
    </source>
</evidence>
<dbReference type="InterPro" id="IPR037175">
    <property type="entry name" value="KFase_sf"/>
</dbReference>
<dbReference type="GO" id="GO:0004061">
    <property type="term" value="F:arylformamidase activity"/>
    <property type="evidence" value="ECO:0007669"/>
    <property type="project" value="UniProtKB-EC"/>
</dbReference>
<dbReference type="Proteomes" id="UP000077245">
    <property type="component" value="Unassembled WGS sequence"/>
</dbReference>
<proteinExistence type="predicted"/>
<dbReference type="RefSeq" id="WP_067091771.1">
    <property type="nucleotide sequence ID" value="NZ_LWMV01000181.1"/>
</dbReference>
<dbReference type="EMBL" id="LWMV01000181">
    <property type="protein sequence ID" value="KZX11717.1"/>
    <property type="molecule type" value="Genomic_DNA"/>
</dbReference>
<dbReference type="Gene3D" id="3.50.30.50">
    <property type="entry name" value="Putative cyclase"/>
    <property type="match status" value="1"/>
</dbReference>
<dbReference type="PANTHER" id="PTHR31118">
    <property type="entry name" value="CYCLASE-LIKE PROTEIN 2"/>
    <property type="match status" value="1"/>
</dbReference>